<accession>A0A562JL35</accession>
<dbReference type="InterPro" id="IPR015422">
    <property type="entry name" value="PyrdxlP-dep_Trfase_small"/>
</dbReference>
<dbReference type="InterPro" id="IPR016454">
    <property type="entry name" value="Cysteine_dSase"/>
</dbReference>
<comment type="catalytic activity">
    <reaction evidence="5">
        <text>(sulfur carrier)-H + L-cysteine = (sulfur carrier)-SH + L-alanine</text>
        <dbReference type="Rhea" id="RHEA:43892"/>
        <dbReference type="Rhea" id="RHEA-COMP:14737"/>
        <dbReference type="Rhea" id="RHEA-COMP:14739"/>
        <dbReference type="ChEBI" id="CHEBI:29917"/>
        <dbReference type="ChEBI" id="CHEBI:35235"/>
        <dbReference type="ChEBI" id="CHEBI:57972"/>
        <dbReference type="ChEBI" id="CHEBI:64428"/>
        <dbReference type="EC" id="2.8.1.7"/>
    </reaction>
</comment>
<dbReference type="PIRSF" id="PIRSF005572">
    <property type="entry name" value="NifS"/>
    <property type="match status" value="1"/>
</dbReference>
<dbReference type="Pfam" id="PF00266">
    <property type="entry name" value="Aminotran_5"/>
    <property type="match status" value="1"/>
</dbReference>
<keyword evidence="8" id="KW-1185">Reference proteome</keyword>
<dbReference type="NCBIfam" id="TIGR01977">
    <property type="entry name" value="am_tr_V_EF2568"/>
    <property type="match status" value="1"/>
</dbReference>
<name>A0A562JL35_9FIRM</name>
<dbReference type="Gene3D" id="3.40.640.10">
    <property type="entry name" value="Type I PLP-dependent aspartate aminotransferase-like (Major domain)"/>
    <property type="match status" value="1"/>
</dbReference>
<dbReference type="Proteomes" id="UP000315343">
    <property type="component" value="Unassembled WGS sequence"/>
</dbReference>
<evidence type="ECO:0000256" key="4">
    <source>
        <dbReference type="ARBA" id="ARBA00022898"/>
    </source>
</evidence>
<dbReference type="SUPFAM" id="SSF53383">
    <property type="entry name" value="PLP-dependent transferases"/>
    <property type="match status" value="1"/>
</dbReference>
<gene>
    <name evidence="7" type="ORF">LY60_00553</name>
</gene>
<dbReference type="EC" id="2.8.1.7" evidence="3"/>
<evidence type="ECO:0000313" key="8">
    <source>
        <dbReference type="Proteomes" id="UP000315343"/>
    </source>
</evidence>
<dbReference type="AlphaFoldDB" id="A0A562JL35"/>
<evidence type="ECO:0000256" key="3">
    <source>
        <dbReference type="ARBA" id="ARBA00012239"/>
    </source>
</evidence>
<evidence type="ECO:0000256" key="5">
    <source>
        <dbReference type="ARBA" id="ARBA00050776"/>
    </source>
</evidence>
<dbReference type="PANTHER" id="PTHR43586">
    <property type="entry name" value="CYSTEINE DESULFURASE"/>
    <property type="match status" value="1"/>
</dbReference>
<feature type="domain" description="Aminotransferase class V" evidence="6">
    <location>
        <begin position="2"/>
        <end position="366"/>
    </location>
</feature>
<proteinExistence type="inferred from homology"/>
<dbReference type="RefSeq" id="WP_145079788.1">
    <property type="nucleotide sequence ID" value="NZ_VLKH01000001.1"/>
</dbReference>
<comment type="caution">
    <text evidence="7">The sequence shown here is derived from an EMBL/GenBank/DDBJ whole genome shotgun (WGS) entry which is preliminary data.</text>
</comment>
<protein>
    <recommendedName>
        <fullName evidence="3">cysteine desulfurase</fullName>
        <ecNumber evidence="3">2.8.1.7</ecNumber>
    </recommendedName>
</protein>
<keyword evidence="4" id="KW-0663">Pyridoxal phosphate</keyword>
<dbReference type="OrthoDB" id="9804366at2"/>
<organism evidence="7 8">
    <name type="scientific">Sedimentibacter saalensis</name>
    <dbReference type="NCBI Taxonomy" id="130788"/>
    <lineage>
        <taxon>Bacteria</taxon>
        <taxon>Bacillati</taxon>
        <taxon>Bacillota</taxon>
        <taxon>Tissierellia</taxon>
        <taxon>Sedimentibacter</taxon>
    </lineage>
</organism>
<reference evidence="7 8" key="1">
    <citation type="submission" date="2019-07" db="EMBL/GenBank/DDBJ databases">
        <title>Genomic Encyclopedia of Type Strains, Phase I: the one thousand microbial genomes (KMG-I) project.</title>
        <authorList>
            <person name="Kyrpides N."/>
        </authorList>
    </citation>
    <scope>NUCLEOTIDE SEQUENCE [LARGE SCALE GENOMIC DNA]</scope>
    <source>
        <strain evidence="7 8">DSM 13558</strain>
    </source>
</reference>
<evidence type="ECO:0000256" key="2">
    <source>
        <dbReference type="ARBA" id="ARBA00010447"/>
    </source>
</evidence>
<comment type="cofactor">
    <cofactor evidence="1">
        <name>pyridoxal 5'-phosphate</name>
        <dbReference type="ChEBI" id="CHEBI:597326"/>
    </cofactor>
</comment>
<dbReference type="EMBL" id="VLKH01000001">
    <property type="protein sequence ID" value="TWH83931.1"/>
    <property type="molecule type" value="Genomic_DNA"/>
</dbReference>
<comment type="similarity">
    <text evidence="2">Belongs to the class-V pyridoxal-phosphate-dependent aminotransferase family. Csd subfamily.</text>
</comment>
<dbReference type="InterPro" id="IPR000192">
    <property type="entry name" value="Aminotrans_V_dom"/>
</dbReference>
<evidence type="ECO:0000259" key="6">
    <source>
        <dbReference type="Pfam" id="PF00266"/>
    </source>
</evidence>
<sequence>MIYLDNAATTYPKPKSVYKNVMDAMTKYGANPGRGSHAMAIEGARVIYETRELLAELFNLDDPMKVILTFNATDGLNMAIKGILRPGDHVVTTAMEHNSVLRPIKELENIGVENTIVSCSHEGKINVQDIEAAIKTNTRMVVTTHVSNLTGTIFPIEKIGEMCKRRNVLYLVDGSQSAGVLEIDMQKQHIDFLAVPGHKGLLGPQGTGALLINSDAEIKELKEGGTGSESSNPHQPNFYPDKLEAGTHNLPGIAGLNAGLKYILNKGTKSILSHEKNILETFINEMRKNPKIVIYGPEDINDRSGVVPVNIAGMDSSEVAYILDTEYNIAVRPGLHCAPLAHKTIGTENIGAVRFGIGPFTKRSDVIAAVKALNEISER</sequence>
<evidence type="ECO:0000313" key="7">
    <source>
        <dbReference type="EMBL" id="TWH83931.1"/>
    </source>
</evidence>
<dbReference type="GO" id="GO:0031071">
    <property type="term" value="F:cysteine desulfurase activity"/>
    <property type="evidence" value="ECO:0007669"/>
    <property type="project" value="UniProtKB-EC"/>
</dbReference>
<dbReference type="InterPro" id="IPR015424">
    <property type="entry name" value="PyrdxlP-dep_Trfase"/>
</dbReference>
<dbReference type="PANTHER" id="PTHR43586:SF4">
    <property type="entry name" value="ISOPENICILLIN N EPIMERASE"/>
    <property type="match status" value="1"/>
</dbReference>
<dbReference type="Gene3D" id="3.90.1150.10">
    <property type="entry name" value="Aspartate Aminotransferase, domain 1"/>
    <property type="match status" value="1"/>
</dbReference>
<evidence type="ECO:0000256" key="1">
    <source>
        <dbReference type="ARBA" id="ARBA00001933"/>
    </source>
</evidence>
<dbReference type="InterPro" id="IPR015421">
    <property type="entry name" value="PyrdxlP-dep_Trfase_major"/>
</dbReference>
<dbReference type="InterPro" id="IPR010969">
    <property type="entry name" value="Cys_dSase-rel_unknwn_funct"/>
</dbReference>